<evidence type="ECO:0000313" key="2">
    <source>
        <dbReference type="Proteomes" id="UP001153332"/>
    </source>
</evidence>
<dbReference type="EMBL" id="JAPUUL010000533">
    <property type="protein sequence ID" value="KAJ8130289.1"/>
    <property type="molecule type" value="Genomic_DNA"/>
</dbReference>
<gene>
    <name evidence="1" type="ORF">O1611_g3342</name>
</gene>
<evidence type="ECO:0000313" key="1">
    <source>
        <dbReference type="EMBL" id="KAJ8130289.1"/>
    </source>
</evidence>
<comment type="caution">
    <text evidence="1">The sequence shown here is derived from an EMBL/GenBank/DDBJ whole genome shotgun (WGS) entry which is preliminary data.</text>
</comment>
<accession>A0ACC2JS99</accession>
<sequence length="1388" mass="153334">MAEAFGVAASALAVAELSVKVIALCLQYSRDVKHAKEDIDRIIKHVTSLENVANELQALLDGPHRTRLQASQKLRDDLESSQAHLRSLQERLTPSKARQKMRTLGVHAFKWPFKSKEVENILQELARCSQPITTALQIDQTNLLLAIDQKTVLSRLPIAAGAAFDSHAEEHNQTCLPDTRVDLFRQIGEWVEDPTAKAVFWLNGMAGTGKSTISRTLAHTSSDRGRLGASFFFKRGEGDRGEASKFFPTIAAQLVQREPALAPHVKHAIDSDPFIFTKSLRDQFEKLISEPLSEISSPDRIGNVLTIVIDALDECDDDGDIRLIIHLLSRSGALKPPQLRVFLTSRPELPIRLGFHDVRGNYQDLILHEIEQPIIEHDISVYFKHELARIRIEYNNTVPEHRQLQPIWPSSSDLGILIEMAIPLFIFAATACRFLADRRTGTPETNLGKILAHRTIGQDRKLYAMYLAVLDQFITGLSETSKKEVLALFERIVGSIVLLASPLSTAALAHLLDISLDAIDNRLDLLHSVLNIPSSPSAPVRLLHLSFRDFLLDPSRSDESPFWVDEEETHKQLALDCLRVLNKTLRTDICEVKWPGTPRKSIDLQTINSKLPPEVQYACQYWVYHFEQAGGYIIDGDEVHRFLQEHFLHWLEALSLIGRLSEGLRSVNVLKTLLRPRASIRASRFISHASVFGTRNLQTIHETPLQIYCSVLVFTPEDNDIRDTFQKNIPDWMPIRPNVGMYWNNCLQTLNGHTRFITSVAFSPDGAVIASGSANTIRLWSSETGEHLHTFEGHADLVDSVAFSLDGTLIVSGSNDTTIRLWSYITGEHLHTFEGHTSGVESVTFSPNDSVIASGSYDNTIRLWSYVTGEHVRTFEGHAGSVESVAFSPDGKVIASGSADTTIQLWSYATGENLQTFEGHTDSVTSVVFSPDGISIASGSADRTIRLWSSTTGQCLQTFEGHGDQVRSVTFSPDGTVIASASQDSTIKLWSWSDAGSEHVYTFEGHTSWVTSLAFSPDGTVIASVSSDETIRFWSWFTAKSEHLYSLGDYIDWVALPTFSPDGTVIASGSADKTIRLWSWSPPGKSYLCALEGHTGFVTSLAFSPDSTVIASGSRDKTIRIWSRSGAKSQHLHTLEGHSGWVTSLAFSPDGERIASGSSDNTVQLWLCSAARGEHLDTLQGHTKWITSLAFSPDRTVLASGSCDTTIRLWSLSINRSEHIRTFEGHFDSVISVAFSPDGTFIASGSADNTIRLWSRSASTGNCFRIIDLGIPSHHLSFDPGSQLLYTAAGAIPLDDITQLTLMGEHDINGPETAHTIRVLLNGDQDRRLGYGISRDYSWITLNGKNLVQLPLLFRPYSFTMLGSTVAIGTVSGKVLTMQFSAEGPPGL</sequence>
<protein>
    <submittedName>
        <fullName evidence="1">Uncharacterized protein</fullName>
    </submittedName>
</protein>
<keyword evidence="2" id="KW-1185">Reference proteome</keyword>
<reference evidence="1" key="1">
    <citation type="submission" date="2022-12" db="EMBL/GenBank/DDBJ databases">
        <title>Genome Sequence of Lasiodiplodia mahajangana.</title>
        <authorList>
            <person name="Buettner E."/>
        </authorList>
    </citation>
    <scope>NUCLEOTIDE SEQUENCE</scope>
    <source>
        <strain evidence="1">VT137</strain>
    </source>
</reference>
<name>A0ACC2JS99_9PEZI</name>
<organism evidence="1 2">
    <name type="scientific">Lasiodiplodia mahajangana</name>
    <dbReference type="NCBI Taxonomy" id="1108764"/>
    <lineage>
        <taxon>Eukaryota</taxon>
        <taxon>Fungi</taxon>
        <taxon>Dikarya</taxon>
        <taxon>Ascomycota</taxon>
        <taxon>Pezizomycotina</taxon>
        <taxon>Dothideomycetes</taxon>
        <taxon>Dothideomycetes incertae sedis</taxon>
        <taxon>Botryosphaeriales</taxon>
        <taxon>Botryosphaeriaceae</taxon>
        <taxon>Lasiodiplodia</taxon>
    </lineage>
</organism>
<proteinExistence type="predicted"/>
<dbReference type="Proteomes" id="UP001153332">
    <property type="component" value="Unassembled WGS sequence"/>
</dbReference>